<evidence type="ECO:0000256" key="7">
    <source>
        <dbReference type="SAM" id="MobiDB-lite"/>
    </source>
</evidence>
<dbReference type="InterPro" id="IPR036236">
    <property type="entry name" value="Znf_C2H2_sf"/>
</dbReference>
<feature type="domain" description="C2H2-type" evidence="8">
    <location>
        <begin position="441"/>
        <end position="461"/>
    </location>
</feature>
<feature type="compositionally biased region" description="Basic and acidic residues" evidence="7">
    <location>
        <begin position="579"/>
        <end position="594"/>
    </location>
</feature>
<feature type="region of interest" description="Disordered" evidence="7">
    <location>
        <begin position="384"/>
        <end position="435"/>
    </location>
</feature>
<comment type="subcellular location">
    <subcellularLocation>
        <location evidence="1">Nucleus</location>
    </subcellularLocation>
</comment>
<feature type="domain" description="C2H2-type" evidence="8">
    <location>
        <begin position="622"/>
        <end position="642"/>
    </location>
</feature>
<keyword evidence="2" id="KW-0479">Metal-binding</keyword>
<keyword evidence="3" id="KW-0677">Repeat</keyword>
<dbReference type="GO" id="GO:0005634">
    <property type="term" value="C:nucleus"/>
    <property type="evidence" value="ECO:0007669"/>
    <property type="project" value="UniProtKB-SubCell"/>
</dbReference>
<dbReference type="Pfam" id="PF00096">
    <property type="entry name" value="zf-C2H2"/>
    <property type="match status" value="1"/>
</dbReference>
<keyword evidence="6" id="KW-0539">Nucleus</keyword>
<evidence type="ECO:0000313" key="9">
    <source>
        <dbReference type="EMBL" id="CAH0394325.1"/>
    </source>
</evidence>
<name>A0A9P0F6G0_BEMTA</name>
<dbReference type="SMART" id="SM00355">
    <property type="entry name" value="ZnF_C2H2"/>
    <property type="match status" value="3"/>
</dbReference>
<evidence type="ECO:0000256" key="6">
    <source>
        <dbReference type="ARBA" id="ARBA00023242"/>
    </source>
</evidence>
<accession>A0A9P0F6G0</accession>
<evidence type="ECO:0000256" key="3">
    <source>
        <dbReference type="ARBA" id="ARBA00022737"/>
    </source>
</evidence>
<evidence type="ECO:0000256" key="4">
    <source>
        <dbReference type="ARBA" id="ARBA00022771"/>
    </source>
</evidence>
<feature type="region of interest" description="Disordered" evidence="7">
    <location>
        <begin position="346"/>
        <end position="366"/>
    </location>
</feature>
<feature type="region of interest" description="Disordered" evidence="7">
    <location>
        <begin position="478"/>
        <end position="501"/>
    </location>
</feature>
<dbReference type="AlphaFoldDB" id="A0A9P0F6G0"/>
<feature type="compositionally biased region" description="Polar residues" evidence="7">
    <location>
        <begin position="416"/>
        <end position="435"/>
    </location>
</feature>
<sequence length="757" mass="83528">MELNTESVVLPGDQNKIFCDRMIPCKEDGSVKNLSSVGDSPEFLSKEETDSSNSSLSPIVETTMVCNEKASSPLNLKFPDLSTFPNGSLTDEENLTTFESKKKNGILGPTSEKLQSVHFEVSDAKKIAIVEDDSRKRNDVNNGKTCLPIENDFSDILKCSQFVRTEKKEYSTDAVNLDELDQSVSKILNSTKNVSATKNDGKTEPSVSTGLDSETAVGKGDHTYHLPLSKLENGGGDIANKATPQNVSSLEKLDDHLRPILDANSNLSLTNSNGEVCEFPISSIESSIQNFKGSKQENLTSLKSKCTLSTEEKEDPTLKQNADIVTKEIHESSTSLLGTEVTSVSNDACRNESTSMETDNQLTKEKTESCSILSSSSESQLKCVSTNISAQSPEREGITPKQLAKSDDVQAGSPVNDKSTSKDAGNTSSEDSVSTEMSYDCNECGARMKTQNSLFTHKKMHLRGSIASATILKRKFEASEENEAPKEVKRKRGRPKLIKSEKSVNADDVTPLKENVAKKVLRKVAPAVEVKKSQSKQKANEVKENKISNNDRATRRVRNLKLREPVLAKVNSNKPKNTLKSENRDIGPTKESPKIESVQAKGKTKNFYSTTVERDLQRKFVCSECGAKFKRNDHLKRHQLLHSEKTFQCCDCGMKFYRGDKLKLHTFRHHLKVSSSAAKSNIMSKANKSAKVVNPKVNLKKVAVVKVSKIPKRSVECHRCGIQFRRIIPPKTDKSGLSRRKNSCCISCGAKMLDEIN</sequence>
<feature type="region of interest" description="Disordered" evidence="7">
    <location>
        <begin position="33"/>
        <end position="56"/>
    </location>
</feature>
<evidence type="ECO:0000259" key="8">
    <source>
        <dbReference type="PROSITE" id="PS00028"/>
    </source>
</evidence>
<feature type="compositionally biased region" description="Basic residues" evidence="7">
    <location>
        <begin position="488"/>
        <end position="497"/>
    </location>
</feature>
<organism evidence="9 10">
    <name type="scientific">Bemisia tabaci</name>
    <name type="common">Sweetpotato whitefly</name>
    <name type="synonym">Aleurodes tabaci</name>
    <dbReference type="NCBI Taxonomy" id="7038"/>
    <lineage>
        <taxon>Eukaryota</taxon>
        <taxon>Metazoa</taxon>
        <taxon>Ecdysozoa</taxon>
        <taxon>Arthropoda</taxon>
        <taxon>Hexapoda</taxon>
        <taxon>Insecta</taxon>
        <taxon>Pterygota</taxon>
        <taxon>Neoptera</taxon>
        <taxon>Paraneoptera</taxon>
        <taxon>Hemiptera</taxon>
        <taxon>Sternorrhyncha</taxon>
        <taxon>Aleyrodoidea</taxon>
        <taxon>Aleyrodidae</taxon>
        <taxon>Aleyrodinae</taxon>
        <taxon>Bemisia</taxon>
    </lineage>
</organism>
<evidence type="ECO:0000256" key="1">
    <source>
        <dbReference type="ARBA" id="ARBA00004123"/>
    </source>
</evidence>
<gene>
    <name evidence="9" type="ORF">BEMITA_LOCUS12636</name>
</gene>
<dbReference type="PROSITE" id="PS00028">
    <property type="entry name" value="ZINC_FINGER_C2H2_1"/>
    <property type="match status" value="2"/>
</dbReference>
<protein>
    <recommendedName>
        <fullName evidence="8">C2H2-type domain-containing protein</fullName>
    </recommendedName>
</protein>
<evidence type="ECO:0000256" key="5">
    <source>
        <dbReference type="ARBA" id="ARBA00022833"/>
    </source>
</evidence>
<feature type="region of interest" description="Disordered" evidence="7">
    <location>
        <begin position="573"/>
        <end position="598"/>
    </location>
</feature>
<keyword evidence="10" id="KW-1185">Reference proteome</keyword>
<dbReference type="InterPro" id="IPR013087">
    <property type="entry name" value="Znf_C2H2_type"/>
</dbReference>
<evidence type="ECO:0000313" key="10">
    <source>
        <dbReference type="Proteomes" id="UP001152759"/>
    </source>
</evidence>
<feature type="compositionally biased region" description="Basic and acidic residues" evidence="7">
    <location>
        <begin position="393"/>
        <end position="408"/>
    </location>
</feature>
<dbReference type="SUPFAM" id="SSF57667">
    <property type="entry name" value="beta-beta-alpha zinc fingers"/>
    <property type="match status" value="1"/>
</dbReference>
<dbReference type="Gene3D" id="3.30.160.60">
    <property type="entry name" value="Classic Zinc Finger"/>
    <property type="match status" value="1"/>
</dbReference>
<reference evidence="9" key="1">
    <citation type="submission" date="2021-12" db="EMBL/GenBank/DDBJ databases">
        <authorList>
            <person name="King R."/>
        </authorList>
    </citation>
    <scope>NUCLEOTIDE SEQUENCE</scope>
</reference>
<dbReference type="FunFam" id="3.30.160.60:FF:000145">
    <property type="entry name" value="Zinc finger protein 574"/>
    <property type="match status" value="1"/>
</dbReference>
<feature type="compositionally biased region" description="Basic and acidic residues" evidence="7">
    <location>
        <begin position="478"/>
        <end position="487"/>
    </location>
</feature>
<dbReference type="Proteomes" id="UP001152759">
    <property type="component" value="Chromosome 8"/>
</dbReference>
<proteinExistence type="predicted"/>
<keyword evidence="4" id="KW-0863">Zinc-finger</keyword>
<dbReference type="KEGG" id="btab:109037252"/>
<dbReference type="PANTHER" id="PTHR23226">
    <property type="entry name" value="ZINC FINGER AND SCAN DOMAIN-CONTAINING"/>
    <property type="match status" value="1"/>
</dbReference>
<keyword evidence="5" id="KW-0862">Zinc</keyword>
<dbReference type="GO" id="GO:0008270">
    <property type="term" value="F:zinc ion binding"/>
    <property type="evidence" value="ECO:0007669"/>
    <property type="project" value="UniProtKB-KW"/>
</dbReference>
<feature type="region of interest" description="Disordered" evidence="7">
    <location>
        <begin position="195"/>
        <end position="220"/>
    </location>
</feature>
<feature type="compositionally biased region" description="Polar residues" evidence="7">
    <location>
        <begin position="346"/>
        <end position="361"/>
    </location>
</feature>
<evidence type="ECO:0000256" key="2">
    <source>
        <dbReference type="ARBA" id="ARBA00022723"/>
    </source>
</evidence>
<dbReference type="EMBL" id="OU963869">
    <property type="protein sequence ID" value="CAH0394325.1"/>
    <property type="molecule type" value="Genomic_DNA"/>
</dbReference>